<dbReference type="InterPro" id="IPR011050">
    <property type="entry name" value="Pectin_lyase_fold/virulence"/>
</dbReference>
<feature type="region of interest" description="Disordered" evidence="2">
    <location>
        <begin position="541"/>
        <end position="566"/>
    </location>
</feature>
<dbReference type="PANTHER" id="PTHR36453:SF1">
    <property type="entry name" value="RIGHT HANDED BETA HELIX DOMAIN-CONTAINING PROTEIN"/>
    <property type="match status" value="1"/>
</dbReference>
<evidence type="ECO:0008006" key="7">
    <source>
        <dbReference type="Google" id="ProtNLM"/>
    </source>
</evidence>
<sequence>MKKSLLFEISFQKIVVMLAIIFTSSISAKNIYVSKTGNDTNPGTIDKPYKTITKASSVARPGDIVVIGQGTYEETIRPVRSGTPGQPITYTAKQGEKVIISAMQALSGWTSDGDGRWKTKVNWDLGQRNFVMRGKTVLDLARWPNNTDGDRFTLNSLRNDDGSQDQVSVNAFLTDREIPNWNWSNGGSIMFYGDRPGSGWTTWRAWIKRQSSGRVVFDAIKDQSWIIGSHPPGDKGDYFLEGIKEALDYKNEWYFNPKTKTLFVKLPKNAEPKNGEVQMARRSVTADLQNLNYIHLQNIALFGGNILIKGIGNKLNGITSLYGSMTRGITPKFNSGINAVDIKSGSRNTVIENSEIAFGDATGVWDAGTSSIIRNNYIHDFNFLGSYDAPIMARGGVNTKIIRNNISRGGRDAIQIINKNSEVAYNDVSYSNLIADDCALIYTINKGLNMDIHHNWFHDAKGRGKLKKAAGIYLDNDAENVRVYRNVVWNVEWTNVQINWNGKDIDIFNNTLVKAQGGTMGAWHKKGTKFTNVKVWNNITDRNATDQGGNQETEGTWEPQSNKQNNLVDNKSFVNHTNNNYKLKPGSKAVDFGRVINRYTDNYVGKSPDVGAYEIGDNWVPGPNWDIAQGPTGQGCYGLPGESCGTNAKDNVEFVNVPTTLPVADSYTVDVTYEASINRELVVEFWSATGWIASSAVQTVSAGKETKSITIQLPKPVKPGKGYVFKTHIRPVGGTWQQALKWTQLNDITVEAVPQFKDEISFKEPKTTLVSADSYVLDIAYEASINRELVVEFWSSSGWVAQQKEVVSAGKGVKSITVQLPKPAQSGIGYIFKTHIRPLGANWTQAIDRDQVNNVTIIGGGKKEEKKKDMLFNIDNLRISSNPVKEKFTIHNLTKPVLIQVSNLKGQKVLSKVIDKYNSIDVSSYKQGIYFISINNSPFTKFLKQ</sequence>
<gene>
    <name evidence="5" type="ORF">A8C32_04980</name>
</gene>
<keyword evidence="1" id="KW-0732">Signal</keyword>
<dbReference type="Pfam" id="PF07602">
    <property type="entry name" value="DUF1565"/>
    <property type="match status" value="1"/>
</dbReference>
<dbReference type="SMART" id="SM00710">
    <property type="entry name" value="PbH1"/>
    <property type="match status" value="5"/>
</dbReference>
<comment type="caution">
    <text evidence="5">The sequence shown here is derived from an EMBL/GenBank/DDBJ whole genome shotgun (WGS) entry which is preliminary data.</text>
</comment>
<evidence type="ECO:0000259" key="3">
    <source>
        <dbReference type="Pfam" id="PF07602"/>
    </source>
</evidence>
<feature type="domain" description="DUF1565" evidence="3">
    <location>
        <begin position="36"/>
        <end position="75"/>
    </location>
</feature>
<proteinExistence type="predicted"/>
<dbReference type="InterPro" id="IPR011459">
    <property type="entry name" value="DUF1565"/>
</dbReference>
<name>A0A1E5SHG3_9FLAO</name>
<dbReference type="AlphaFoldDB" id="A0A1E5SHG3"/>
<organism evidence="5 6">
    <name type="scientific">Flavivirga aquatica</name>
    <dbReference type="NCBI Taxonomy" id="1849968"/>
    <lineage>
        <taxon>Bacteria</taxon>
        <taxon>Pseudomonadati</taxon>
        <taxon>Bacteroidota</taxon>
        <taxon>Flavobacteriia</taxon>
        <taxon>Flavobacteriales</taxon>
        <taxon>Flavobacteriaceae</taxon>
        <taxon>Flavivirga</taxon>
    </lineage>
</organism>
<keyword evidence="6" id="KW-1185">Reference proteome</keyword>
<dbReference type="PANTHER" id="PTHR36453">
    <property type="entry name" value="SECRETED PROTEIN-RELATED"/>
    <property type="match status" value="1"/>
</dbReference>
<dbReference type="SUPFAM" id="SSF51126">
    <property type="entry name" value="Pectin lyase-like"/>
    <property type="match status" value="1"/>
</dbReference>
<accession>A0A1E5SHG3</accession>
<dbReference type="InterPro" id="IPR006626">
    <property type="entry name" value="PbH1"/>
</dbReference>
<dbReference type="RefSeq" id="WP_069831247.1">
    <property type="nucleotide sequence ID" value="NZ_MDJD01000054.1"/>
</dbReference>
<evidence type="ECO:0000256" key="1">
    <source>
        <dbReference type="ARBA" id="ARBA00022729"/>
    </source>
</evidence>
<dbReference type="InterPro" id="IPR012334">
    <property type="entry name" value="Pectin_lyas_fold"/>
</dbReference>
<dbReference type="Pfam" id="PF18962">
    <property type="entry name" value="Por_Secre_tail"/>
    <property type="match status" value="1"/>
</dbReference>
<dbReference type="OrthoDB" id="9763537at2"/>
<feature type="domain" description="Secretion system C-terminal sorting" evidence="4">
    <location>
        <begin position="882"/>
        <end position="937"/>
    </location>
</feature>
<protein>
    <recommendedName>
        <fullName evidence="7">Secretion system C-terminal sorting domain-containing protein</fullName>
    </recommendedName>
</protein>
<dbReference type="STRING" id="1849968.A8C32_04980"/>
<evidence type="ECO:0000313" key="6">
    <source>
        <dbReference type="Proteomes" id="UP000095713"/>
    </source>
</evidence>
<evidence type="ECO:0000259" key="4">
    <source>
        <dbReference type="Pfam" id="PF18962"/>
    </source>
</evidence>
<dbReference type="NCBIfam" id="TIGR04183">
    <property type="entry name" value="Por_Secre_tail"/>
    <property type="match status" value="1"/>
</dbReference>
<dbReference type="Proteomes" id="UP000095713">
    <property type="component" value="Unassembled WGS sequence"/>
</dbReference>
<evidence type="ECO:0000256" key="2">
    <source>
        <dbReference type="SAM" id="MobiDB-lite"/>
    </source>
</evidence>
<reference evidence="5 6" key="1">
    <citation type="submission" date="2016-05" db="EMBL/GenBank/DDBJ databases">
        <title>Draft Genome Sequence of Algibacter sp. Strain SK-16 Isolated from the Surface Water of Aburatsubo Inlet.</title>
        <authorList>
            <person name="Wong S.-K."/>
            <person name="Yoshizawa S."/>
            <person name="Nakajima Y."/>
            <person name="Ogura Y."/>
            <person name="Tetsuya H."/>
            <person name="Hamasaki K."/>
        </authorList>
    </citation>
    <scope>NUCLEOTIDE SEQUENCE [LARGE SCALE GENOMIC DNA]</scope>
    <source>
        <strain evidence="5 6">SK-16</strain>
    </source>
</reference>
<evidence type="ECO:0000313" key="5">
    <source>
        <dbReference type="EMBL" id="OEJ98559.1"/>
    </source>
</evidence>
<dbReference type="Gene3D" id="2.160.20.10">
    <property type="entry name" value="Single-stranded right-handed beta-helix, Pectin lyase-like"/>
    <property type="match status" value="2"/>
</dbReference>
<dbReference type="InterPro" id="IPR026444">
    <property type="entry name" value="Secre_tail"/>
</dbReference>
<dbReference type="EMBL" id="MDJD01000054">
    <property type="protein sequence ID" value="OEJ98559.1"/>
    <property type="molecule type" value="Genomic_DNA"/>
</dbReference>